<dbReference type="InterPro" id="IPR002347">
    <property type="entry name" value="SDR_fam"/>
</dbReference>
<name>A0ABP7EEI5_9ACTN</name>
<dbReference type="InterPro" id="IPR036291">
    <property type="entry name" value="NAD(P)-bd_dom_sf"/>
</dbReference>
<evidence type="ECO:0000313" key="4">
    <source>
        <dbReference type="EMBL" id="GAA3716902.1"/>
    </source>
</evidence>
<dbReference type="PRINTS" id="PR00081">
    <property type="entry name" value="GDHRDH"/>
</dbReference>
<evidence type="ECO:0000313" key="5">
    <source>
        <dbReference type="Proteomes" id="UP001500902"/>
    </source>
</evidence>
<dbReference type="Proteomes" id="UP001500902">
    <property type="component" value="Unassembled WGS sequence"/>
</dbReference>
<dbReference type="EMBL" id="BAAAZP010000236">
    <property type="protein sequence ID" value="GAA3716902.1"/>
    <property type="molecule type" value="Genomic_DNA"/>
</dbReference>
<dbReference type="Gene3D" id="3.40.50.720">
    <property type="entry name" value="NAD(P)-binding Rossmann-like Domain"/>
    <property type="match status" value="1"/>
</dbReference>
<evidence type="ECO:0000256" key="3">
    <source>
        <dbReference type="SAM" id="SignalP"/>
    </source>
</evidence>
<protein>
    <submittedName>
        <fullName evidence="4">SDR family NAD(P)-dependent oxidoreductase</fullName>
    </submittedName>
</protein>
<reference evidence="5" key="1">
    <citation type="journal article" date="2019" name="Int. J. Syst. Evol. Microbiol.">
        <title>The Global Catalogue of Microorganisms (GCM) 10K type strain sequencing project: providing services to taxonomists for standard genome sequencing and annotation.</title>
        <authorList>
            <consortium name="The Broad Institute Genomics Platform"/>
            <consortium name="The Broad Institute Genome Sequencing Center for Infectious Disease"/>
            <person name="Wu L."/>
            <person name="Ma J."/>
        </authorList>
    </citation>
    <scope>NUCLEOTIDE SEQUENCE [LARGE SCALE GENOMIC DNA]</scope>
    <source>
        <strain evidence="5">JCM 16904</strain>
    </source>
</reference>
<dbReference type="RefSeq" id="WP_344896018.1">
    <property type="nucleotide sequence ID" value="NZ_BAAAZP010000236.1"/>
</dbReference>
<accession>A0ABP7EEI5</accession>
<keyword evidence="3" id="KW-0732">Signal</keyword>
<dbReference type="CDD" id="cd05233">
    <property type="entry name" value="SDR_c"/>
    <property type="match status" value="1"/>
</dbReference>
<dbReference type="Pfam" id="PF13561">
    <property type="entry name" value="adh_short_C2"/>
    <property type="match status" value="1"/>
</dbReference>
<comment type="caution">
    <text evidence="4">The sequence shown here is derived from an EMBL/GenBank/DDBJ whole genome shotgun (WGS) entry which is preliminary data.</text>
</comment>
<organism evidence="4 5">
    <name type="scientific">Nonomuraea antimicrobica</name>
    <dbReference type="NCBI Taxonomy" id="561173"/>
    <lineage>
        <taxon>Bacteria</taxon>
        <taxon>Bacillati</taxon>
        <taxon>Actinomycetota</taxon>
        <taxon>Actinomycetes</taxon>
        <taxon>Streptosporangiales</taxon>
        <taxon>Streptosporangiaceae</taxon>
        <taxon>Nonomuraea</taxon>
    </lineage>
</organism>
<gene>
    <name evidence="4" type="ORF">GCM10022224_098230</name>
</gene>
<sequence>MRLAGKVAIVTGAAGGIGAATAARFAAEGASVACVDRRAEAVEDLARRIGANAFAIAADVASPGDNARMVEQTVRRFGGVDILHANAAVQVMGRIEDTGPEQWDRLHSVNLRGVYLGVQAALPALRARGGGSIVITASLLGIVGDPDMPAYGAMKGGLRSMTRALATAHGPEGIRVNTICPGDVETELLDDFFAFQPDPDAARARLAERYPLRRFASPEDVAAAALFLASDDAAYVTGTDLVVDGGLLARIY</sequence>
<dbReference type="PANTHER" id="PTHR24321">
    <property type="entry name" value="DEHYDROGENASES, SHORT CHAIN"/>
    <property type="match status" value="1"/>
</dbReference>
<keyword evidence="2" id="KW-0560">Oxidoreductase</keyword>
<evidence type="ECO:0000256" key="1">
    <source>
        <dbReference type="ARBA" id="ARBA00006484"/>
    </source>
</evidence>
<dbReference type="PANTHER" id="PTHR24321:SF15">
    <property type="entry name" value="OXIDOREDUCTASE UCPA"/>
    <property type="match status" value="1"/>
</dbReference>
<keyword evidence="5" id="KW-1185">Reference proteome</keyword>
<feature type="chain" id="PRO_5046376142" evidence="3">
    <location>
        <begin position="23"/>
        <end position="252"/>
    </location>
</feature>
<proteinExistence type="inferred from homology"/>
<dbReference type="NCBIfam" id="NF005559">
    <property type="entry name" value="PRK07231.1"/>
    <property type="match status" value="1"/>
</dbReference>
<feature type="signal peptide" evidence="3">
    <location>
        <begin position="1"/>
        <end position="22"/>
    </location>
</feature>
<evidence type="ECO:0000256" key="2">
    <source>
        <dbReference type="ARBA" id="ARBA00023002"/>
    </source>
</evidence>
<comment type="similarity">
    <text evidence="1">Belongs to the short-chain dehydrogenases/reductases (SDR) family.</text>
</comment>
<dbReference type="SUPFAM" id="SSF51735">
    <property type="entry name" value="NAD(P)-binding Rossmann-fold domains"/>
    <property type="match status" value="1"/>
</dbReference>